<keyword evidence="6" id="KW-0472">Membrane</keyword>
<dbReference type="Pfam" id="PF13616">
    <property type="entry name" value="Rotamase_3"/>
    <property type="match status" value="1"/>
</dbReference>
<comment type="caution">
    <text evidence="13">The sequence shown here is derived from an EMBL/GenBank/DDBJ whole genome shotgun (WGS) entry which is preliminary data.</text>
</comment>
<keyword evidence="11" id="KW-0697">Rotamase</keyword>
<evidence type="ECO:0000256" key="3">
    <source>
        <dbReference type="ARBA" id="ARBA00022519"/>
    </source>
</evidence>
<dbReference type="InterPro" id="IPR052029">
    <property type="entry name" value="PpiD_chaperone"/>
</dbReference>
<keyword evidence="2" id="KW-1003">Cell membrane</keyword>
<evidence type="ECO:0000256" key="4">
    <source>
        <dbReference type="ARBA" id="ARBA00022692"/>
    </source>
</evidence>
<gene>
    <name evidence="13" type="ORF">EVA93_01065</name>
</gene>
<keyword evidence="5" id="KW-1133">Transmembrane helix</keyword>
<evidence type="ECO:0000256" key="9">
    <source>
        <dbReference type="ARBA" id="ARBA00040743"/>
    </source>
</evidence>
<keyword evidence="3" id="KW-0997">Cell inner membrane</keyword>
<dbReference type="SUPFAM" id="SSF54534">
    <property type="entry name" value="FKBP-like"/>
    <property type="match status" value="1"/>
</dbReference>
<evidence type="ECO:0000256" key="1">
    <source>
        <dbReference type="ARBA" id="ARBA00004382"/>
    </source>
</evidence>
<evidence type="ECO:0000256" key="8">
    <source>
        <dbReference type="ARBA" id="ARBA00038408"/>
    </source>
</evidence>
<dbReference type="EMBL" id="SHBF01000003">
    <property type="protein sequence ID" value="RZO28359.1"/>
    <property type="molecule type" value="Genomic_DNA"/>
</dbReference>
<evidence type="ECO:0000259" key="12">
    <source>
        <dbReference type="PROSITE" id="PS50198"/>
    </source>
</evidence>
<feature type="domain" description="PpiC" evidence="12">
    <location>
        <begin position="266"/>
        <end position="365"/>
    </location>
</feature>
<evidence type="ECO:0000256" key="6">
    <source>
        <dbReference type="ARBA" id="ARBA00023136"/>
    </source>
</evidence>
<dbReference type="PANTHER" id="PTHR47529">
    <property type="entry name" value="PEPTIDYL-PROLYL CIS-TRANS ISOMERASE D"/>
    <property type="match status" value="1"/>
</dbReference>
<keyword evidence="7" id="KW-0143">Chaperone</keyword>
<dbReference type="PROSITE" id="PS50198">
    <property type="entry name" value="PPIC_PPIASE_2"/>
    <property type="match status" value="1"/>
</dbReference>
<dbReference type="InterPro" id="IPR000297">
    <property type="entry name" value="PPIase_PpiC"/>
</dbReference>
<keyword evidence="11 13" id="KW-0413">Isomerase</keyword>
<dbReference type="GO" id="GO:0005886">
    <property type="term" value="C:plasma membrane"/>
    <property type="evidence" value="ECO:0007669"/>
    <property type="project" value="UniProtKB-SubCell"/>
</dbReference>
<dbReference type="Proteomes" id="UP000318710">
    <property type="component" value="Unassembled WGS sequence"/>
</dbReference>
<dbReference type="PANTHER" id="PTHR47529:SF1">
    <property type="entry name" value="PERIPLASMIC CHAPERONE PPID"/>
    <property type="match status" value="1"/>
</dbReference>
<accession>A0A520N4R1</accession>
<evidence type="ECO:0000313" key="14">
    <source>
        <dbReference type="Proteomes" id="UP000318710"/>
    </source>
</evidence>
<proteinExistence type="inferred from homology"/>
<dbReference type="GO" id="GO:0003755">
    <property type="term" value="F:peptidyl-prolyl cis-trans isomerase activity"/>
    <property type="evidence" value="ECO:0007669"/>
    <property type="project" value="UniProtKB-KW"/>
</dbReference>
<dbReference type="AlphaFoldDB" id="A0A520N4R1"/>
<name>A0A520N4R1_9GAMM</name>
<dbReference type="InterPro" id="IPR027304">
    <property type="entry name" value="Trigger_fact/SurA_dom_sf"/>
</dbReference>
<keyword evidence="4" id="KW-0812">Transmembrane</keyword>
<evidence type="ECO:0000256" key="2">
    <source>
        <dbReference type="ARBA" id="ARBA00022475"/>
    </source>
</evidence>
<dbReference type="Gene3D" id="3.10.50.40">
    <property type="match status" value="1"/>
</dbReference>
<sequence>MMDSLRNFLSGPGGIVVILLLGLPFVFLGTGSLGSGFSGSFGSINGEDVTETDVALASSSAVQRFQSIYGEDFDFNMLDEDFKNQSIKQELILQKVLLAEARSLGFINDSTRNETKKAIIQSPIFQIDGIFDEGVYEAQVNSNGFTKEGYIDVMTDFTASDLYRGSLNTVSFITQKELQDLAELFEKSSDLNFIKIDFAGLEDKITNTSSELLDYYNENEILFYSDEQRSFEYITLLQSDYADSVQVPNDYLTNSYNQYLINFENSAQIRISHIMIEKVNYDSRDDALASIENVQNLLNEGNEFSSVAKNYSEDIVTKDVGGDLEYFEKDIFPPQFDEALSNLELNEISGIVELDETFHILKVTEKTFQEPMTEDELKENLINELIETESFALMQDDLDETENLIIENSSLKDISEVLNKKINRTNLYSTLTYEFDLTDPEIKDYLFSSEANIDKPYAIELSDRVIIMSVNMIKEPELQNYDSVEVEVNKKLSNLKAIEKISLLSDELNLIENLDDKQKFIDTYTYVTEESFVGVKRNSSLMPREVLTEVFNNKSGSEITVTASNGDKYIIDINKFNLPDDSEIDDILNEYTSFSENVLITKMSQIINEDVFDKARVNLSNLAL</sequence>
<comment type="subcellular location">
    <subcellularLocation>
        <location evidence="1">Cell inner membrane</location>
        <topology evidence="1">Single-pass type II membrane protein</topology>
        <orientation evidence="1">Periplasmic side</orientation>
    </subcellularLocation>
</comment>
<dbReference type="Pfam" id="PF13624">
    <property type="entry name" value="SurA_N_3"/>
    <property type="match status" value="1"/>
</dbReference>
<evidence type="ECO:0000256" key="10">
    <source>
        <dbReference type="ARBA" id="ARBA00042775"/>
    </source>
</evidence>
<comment type="similarity">
    <text evidence="8">Belongs to the PpiD chaperone family.</text>
</comment>
<protein>
    <recommendedName>
        <fullName evidence="9">Periplasmic chaperone PpiD</fullName>
    </recommendedName>
    <alternativeName>
        <fullName evidence="10">Periplasmic folding chaperone</fullName>
    </alternativeName>
</protein>
<evidence type="ECO:0000256" key="11">
    <source>
        <dbReference type="PROSITE-ProRule" id="PRU00278"/>
    </source>
</evidence>
<reference evidence="13 14" key="1">
    <citation type="submission" date="2019-02" db="EMBL/GenBank/DDBJ databases">
        <title>Prokaryotic population dynamics and viral predation in marine succession experiment using metagenomics: the confinement effect.</title>
        <authorList>
            <person name="Haro-Moreno J.M."/>
            <person name="Rodriguez-Valera F."/>
            <person name="Lopez-Perez M."/>
        </authorList>
    </citation>
    <scope>NUCLEOTIDE SEQUENCE [LARGE SCALE GENOMIC DNA]</scope>
    <source>
        <strain evidence="13">MED-G160</strain>
    </source>
</reference>
<evidence type="ECO:0000256" key="7">
    <source>
        <dbReference type="ARBA" id="ARBA00023186"/>
    </source>
</evidence>
<evidence type="ECO:0000256" key="5">
    <source>
        <dbReference type="ARBA" id="ARBA00022989"/>
    </source>
</evidence>
<organism evidence="13 14">
    <name type="scientific">SAR86 cluster bacterium</name>
    <dbReference type="NCBI Taxonomy" id="2030880"/>
    <lineage>
        <taxon>Bacteria</taxon>
        <taxon>Pseudomonadati</taxon>
        <taxon>Pseudomonadota</taxon>
        <taxon>Gammaproteobacteria</taxon>
        <taxon>SAR86 cluster</taxon>
    </lineage>
</organism>
<evidence type="ECO:0000313" key="13">
    <source>
        <dbReference type="EMBL" id="RZO28359.1"/>
    </source>
</evidence>
<dbReference type="InterPro" id="IPR046357">
    <property type="entry name" value="PPIase_dom_sf"/>
</dbReference>
<dbReference type="SUPFAM" id="SSF109998">
    <property type="entry name" value="Triger factor/SurA peptide-binding domain-like"/>
    <property type="match status" value="1"/>
</dbReference>